<dbReference type="PANTHER" id="PTHR11986:SF79">
    <property type="entry name" value="ACETYLORNITHINE AMINOTRANSFERASE, MITOCHONDRIAL"/>
    <property type="match status" value="1"/>
</dbReference>
<comment type="caution">
    <text evidence="6">The sequence shown here is derived from an EMBL/GenBank/DDBJ whole genome shotgun (WGS) entry which is preliminary data.</text>
</comment>
<keyword evidence="2 6" id="KW-0032">Aminotransferase</keyword>
<dbReference type="InterPro" id="IPR015421">
    <property type="entry name" value="PyrdxlP-dep_Trfase_major"/>
</dbReference>
<keyword evidence="7" id="KW-1185">Reference proteome</keyword>
<dbReference type="RefSeq" id="WP_145852997.1">
    <property type="nucleotide sequence ID" value="NZ_RPFW01000002.1"/>
</dbReference>
<dbReference type="AlphaFoldDB" id="A0A6P2C1Q3"/>
<dbReference type="GO" id="GO:0008483">
    <property type="term" value="F:transaminase activity"/>
    <property type="evidence" value="ECO:0007669"/>
    <property type="project" value="UniProtKB-KW"/>
</dbReference>
<reference evidence="6 7" key="1">
    <citation type="submission" date="2018-11" db="EMBL/GenBank/DDBJ databases">
        <title>Trebonia kvetii gen.nov., sp.nov., a novel acidophilic actinobacterium, and proposal of the new actinobacterial family Treboniaceae fam. nov.</title>
        <authorList>
            <person name="Rapoport D."/>
            <person name="Sagova-Mareckova M."/>
            <person name="Sedlacek I."/>
            <person name="Provaznik J."/>
            <person name="Kralova S."/>
            <person name="Pavlinic D."/>
            <person name="Benes V."/>
            <person name="Kopecky J."/>
        </authorList>
    </citation>
    <scope>NUCLEOTIDE SEQUENCE [LARGE SCALE GENOMIC DNA]</scope>
    <source>
        <strain evidence="6 7">15Tr583</strain>
    </source>
</reference>
<evidence type="ECO:0000256" key="2">
    <source>
        <dbReference type="ARBA" id="ARBA00022576"/>
    </source>
</evidence>
<dbReference type="InterPro" id="IPR015422">
    <property type="entry name" value="PyrdxlP-dep_Trfase_small"/>
</dbReference>
<proteinExistence type="inferred from homology"/>
<protein>
    <submittedName>
        <fullName evidence="6">Aspartate aminotransferase family protein</fullName>
    </submittedName>
</protein>
<dbReference type="GO" id="GO:0042802">
    <property type="term" value="F:identical protein binding"/>
    <property type="evidence" value="ECO:0007669"/>
    <property type="project" value="TreeGrafter"/>
</dbReference>
<name>A0A6P2C1Q3_9ACTN</name>
<evidence type="ECO:0000256" key="4">
    <source>
        <dbReference type="ARBA" id="ARBA00022898"/>
    </source>
</evidence>
<keyword evidence="4 5" id="KW-0663">Pyridoxal phosphate</keyword>
<evidence type="ECO:0000313" key="6">
    <source>
        <dbReference type="EMBL" id="TVZ05294.1"/>
    </source>
</evidence>
<dbReference type="EMBL" id="RPFW01000002">
    <property type="protein sequence ID" value="TVZ05294.1"/>
    <property type="molecule type" value="Genomic_DNA"/>
</dbReference>
<evidence type="ECO:0000256" key="3">
    <source>
        <dbReference type="ARBA" id="ARBA00022679"/>
    </source>
</evidence>
<dbReference type="InterPro" id="IPR050103">
    <property type="entry name" value="Class-III_PLP-dep_AT"/>
</dbReference>
<sequence>MTGELIRFTSKKELLAKAERFWNPGKTRFWTQSGVPLVIGRREGYVIHDVGGKRLIDMHLNGGTYNLGHRNPEIVAAVTQAMAYFDIGNHHFPSAARTALAEALIATAPDGIAKVMYGSGGGEAIDIALKSARHATRRRRVVSVAKAYHGHTGLAVAAGDERFARLFLADRPDEFTQVPFNDIDAMEEALAPGDVAAVIMETIPATYGFPLPAPGYLRAVKDLCERQGSLYIADEVQTGLMRTGELWGISKHGVAPDLLVTGKGISGGLYPIAAVLATERAAAWMEADGFAHMSTFGGAEVGCIAALRCLEITTRPAVRTMSHHIAAFFTQGLDRIQAKYPDWFTGVRKDGLVMGLEFAHPEGAKFVMRRLYSRGVWAIFSTLDPHVLQYKPGLLLDPALCAEILEITEAAIGEAREDAAAERGVSSRVVDAVIPADTGDIPLGDLPSFPADPAARSLLTEQLAAWAAVGEPPYPHPSNAR</sequence>
<evidence type="ECO:0000256" key="1">
    <source>
        <dbReference type="ARBA" id="ARBA00001933"/>
    </source>
</evidence>
<dbReference type="Gene3D" id="3.90.1150.10">
    <property type="entry name" value="Aspartate Aminotransferase, domain 1"/>
    <property type="match status" value="1"/>
</dbReference>
<dbReference type="GO" id="GO:0030170">
    <property type="term" value="F:pyridoxal phosphate binding"/>
    <property type="evidence" value="ECO:0007669"/>
    <property type="project" value="InterPro"/>
</dbReference>
<dbReference type="InterPro" id="IPR049704">
    <property type="entry name" value="Aminotrans_3_PPA_site"/>
</dbReference>
<keyword evidence="3 6" id="KW-0808">Transferase</keyword>
<dbReference type="CDD" id="cd00610">
    <property type="entry name" value="OAT_like"/>
    <property type="match status" value="1"/>
</dbReference>
<dbReference type="Proteomes" id="UP000460272">
    <property type="component" value="Unassembled WGS sequence"/>
</dbReference>
<dbReference type="SUPFAM" id="SSF53383">
    <property type="entry name" value="PLP-dependent transferases"/>
    <property type="match status" value="1"/>
</dbReference>
<dbReference type="PROSITE" id="PS00600">
    <property type="entry name" value="AA_TRANSFER_CLASS_3"/>
    <property type="match status" value="1"/>
</dbReference>
<dbReference type="OrthoDB" id="9801834at2"/>
<accession>A0A6P2C1Q3</accession>
<dbReference type="InterPro" id="IPR015424">
    <property type="entry name" value="PyrdxlP-dep_Trfase"/>
</dbReference>
<comment type="cofactor">
    <cofactor evidence="1">
        <name>pyridoxal 5'-phosphate</name>
        <dbReference type="ChEBI" id="CHEBI:597326"/>
    </cofactor>
</comment>
<organism evidence="6 7">
    <name type="scientific">Trebonia kvetii</name>
    <dbReference type="NCBI Taxonomy" id="2480626"/>
    <lineage>
        <taxon>Bacteria</taxon>
        <taxon>Bacillati</taxon>
        <taxon>Actinomycetota</taxon>
        <taxon>Actinomycetes</taxon>
        <taxon>Streptosporangiales</taxon>
        <taxon>Treboniaceae</taxon>
        <taxon>Trebonia</taxon>
    </lineage>
</organism>
<comment type="similarity">
    <text evidence="5">Belongs to the class-III pyridoxal-phosphate-dependent aminotransferase family.</text>
</comment>
<gene>
    <name evidence="6" type="ORF">EAS64_12000</name>
</gene>
<dbReference type="Pfam" id="PF00202">
    <property type="entry name" value="Aminotran_3"/>
    <property type="match status" value="1"/>
</dbReference>
<dbReference type="Gene3D" id="3.40.640.10">
    <property type="entry name" value="Type I PLP-dependent aspartate aminotransferase-like (Major domain)"/>
    <property type="match status" value="1"/>
</dbReference>
<evidence type="ECO:0000313" key="7">
    <source>
        <dbReference type="Proteomes" id="UP000460272"/>
    </source>
</evidence>
<dbReference type="PANTHER" id="PTHR11986">
    <property type="entry name" value="AMINOTRANSFERASE CLASS III"/>
    <property type="match status" value="1"/>
</dbReference>
<evidence type="ECO:0000256" key="5">
    <source>
        <dbReference type="RuleBase" id="RU003560"/>
    </source>
</evidence>
<dbReference type="FunFam" id="3.40.640.10:FF:000004">
    <property type="entry name" value="Acetylornithine aminotransferase"/>
    <property type="match status" value="1"/>
</dbReference>
<dbReference type="InterPro" id="IPR005814">
    <property type="entry name" value="Aminotrans_3"/>
</dbReference>